<keyword evidence="1" id="KW-0812">Transmembrane</keyword>
<evidence type="ECO:0000313" key="4">
    <source>
        <dbReference type="Proteomes" id="UP000076871"/>
    </source>
</evidence>
<feature type="transmembrane region" description="Helical" evidence="1">
    <location>
        <begin position="236"/>
        <end position="254"/>
    </location>
</feature>
<protein>
    <recommendedName>
        <fullName evidence="2">DUF6534 domain-containing protein</fullName>
    </recommendedName>
</protein>
<sequence length="300" mass="32917">MVGLNLHLNSTEGCTFIGILFSLTLYGITLAQTLFYVQRYSNDHVSFKALTAALWILDTAKEMITLQILYFVFVQGHGNILSLLTLPRTYGAEHALAATTVFVVHSFYIHNVWRMMTKKRYQVPLTVVGLVLALTSYAASWGVVYRVYGSGDLASDVTHVLTPGRVQAAFASATDIYIATSMCLVLREATTGFGPTQTVVAKLISYAINRGVVLTVLQILQVGLTASTDTELDQIFYFPLSTVYVNSVLAVLNARGHLREKKNGTEYALPLNESNVSASTFHSGHHQAAVMPKSRNIDIC</sequence>
<evidence type="ECO:0000256" key="1">
    <source>
        <dbReference type="SAM" id="Phobius"/>
    </source>
</evidence>
<feature type="transmembrane region" description="Helical" evidence="1">
    <location>
        <begin position="125"/>
        <end position="148"/>
    </location>
</feature>
<dbReference type="GeneID" id="63825610"/>
<proteinExistence type="predicted"/>
<keyword evidence="1" id="KW-1133">Transmembrane helix</keyword>
<dbReference type="AlphaFoldDB" id="A0A165F368"/>
<dbReference type="OrthoDB" id="3063206at2759"/>
<dbReference type="PANTHER" id="PTHR40465">
    <property type="entry name" value="CHROMOSOME 1, WHOLE GENOME SHOTGUN SEQUENCE"/>
    <property type="match status" value="1"/>
</dbReference>
<dbReference type="InParanoid" id="A0A165F368"/>
<dbReference type="RefSeq" id="XP_040766021.1">
    <property type="nucleotide sequence ID" value="XM_040908581.1"/>
</dbReference>
<evidence type="ECO:0000313" key="3">
    <source>
        <dbReference type="EMBL" id="KZT08281.1"/>
    </source>
</evidence>
<dbReference type="PANTHER" id="PTHR40465:SF1">
    <property type="entry name" value="DUF6534 DOMAIN-CONTAINING PROTEIN"/>
    <property type="match status" value="1"/>
</dbReference>
<keyword evidence="1" id="KW-0472">Membrane</keyword>
<dbReference type="EMBL" id="KV427616">
    <property type="protein sequence ID" value="KZT08281.1"/>
    <property type="molecule type" value="Genomic_DNA"/>
</dbReference>
<dbReference type="InterPro" id="IPR045339">
    <property type="entry name" value="DUF6534"/>
</dbReference>
<keyword evidence="4" id="KW-1185">Reference proteome</keyword>
<feature type="transmembrane region" description="Helical" evidence="1">
    <location>
        <begin position="49"/>
        <end position="74"/>
    </location>
</feature>
<organism evidence="3 4">
    <name type="scientific">Laetiporus sulphureus 93-53</name>
    <dbReference type="NCBI Taxonomy" id="1314785"/>
    <lineage>
        <taxon>Eukaryota</taxon>
        <taxon>Fungi</taxon>
        <taxon>Dikarya</taxon>
        <taxon>Basidiomycota</taxon>
        <taxon>Agaricomycotina</taxon>
        <taxon>Agaricomycetes</taxon>
        <taxon>Polyporales</taxon>
        <taxon>Laetiporus</taxon>
    </lineage>
</organism>
<evidence type="ECO:0000259" key="2">
    <source>
        <dbReference type="Pfam" id="PF20152"/>
    </source>
</evidence>
<feature type="domain" description="DUF6534" evidence="2">
    <location>
        <begin position="172"/>
        <end position="256"/>
    </location>
</feature>
<accession>A0A165F368</accession>
<feature type="transmembrane region" description="Helical" evidence="1">
    <location>
        <begin position="16"/>
        <end position="37"/>
    </location>
</feature>
<reference evidence="3 4" key="1">
    <citation type="journal article" date="2016" name="Mol. Biol. Evol.">
        <title>Comparative Genomics of Early-Diverging Mushroom-Forming Fungi Provides Insights into the Origins of Lignocellulose Decay Capabilities.</title>
        <authorList>
            <person name="Nagy L.G."/>
            <person name="Riley R."/>
            <person name="Tritt A."/>
            <person name="Adam C."/>
            <person name="Daum C."/>
            <person name="Floudas D."/>
            <person name="Sun H."/>
            <person name="Yadav J.S."/>
            <person name="Pangilinan J."/>
            <person name="Larsson K.H."/>
            <person name="Matsuura K."/>
            <person name="Barry K."/>
            <person name="Labutti K."/>
            <person name="Kuo R."/>
            <person name="Ohm R.A."/>
            <person name="Bhattacharya S.S."/>
            <person name="Shirouzu T."/>
            <person name="Yoshinaga Y."/>
            <person name="Martin F.M."/>
            <person name="Grigoriev I.V."/>
            <person name="Hibbett D.S."/>
        </authorList>
    </citation>
    <scope>NUCLEOTIDE SEQUENCE [LARGE SCALE GENOMIC DNA]</scope>
    <source>
        <strain evidence="3 4">93-53</strain>
    </source>
</reference>
<name>A0A165F368_9APHY</name>
<dbReference type="Proteomes" id="UP000076871">
    <property type="component" value="Unassembled WGS sequence"/>
</dbReference>
<gene>
    <name evidence="3" type="ORF">LAESUDRAFT_724301</name>
</gene>
<feature type="transmembrane region" description="Helical" evidence="1">
    <location>
        <begin position="207"/>
        <end position="224"/>
    </location>
</feature>
<dbReference type="STRING" id="1314785.A0A165F368"/>
<feature type="transmembrane region" description="Helical" evidence="1">
    <location>
        <begin position="168"/>
        <end position="186"/>
    </location>
</feature>
<dbReference type="Pfam" id="PF20152">
    <property type="entry name" value="DUF6534"/>
    <property type="match status" value="1"/>
</dbReference>
<feature type="transmembrane region" description="Helical" evidence="1">
    <location>
        <begin position="94"/>
        <end position="113"/>
    </location>
</feature>